<keyword evidence="4" id="KW-1185">Reference proteome</keyword>
<name>A0AAD6SFC9_9AGAR</name>
<dbReference type="EMBL" id="JARJCM010000137">
    <property type="protein sequence ID" value="KAJ7026505.1"/>
    <property type="molecule type" value="Genomic_DNA"/>
</dbReference>
<evidence type="ECO:0000313" key="4">
    <source>
        <dbReference type="Proteomes" id="UP001218188"/>
    </source>
</evidence>
<proteinExistence type="predicted"/>
<reference evidence="3" key="1">
    <citation type="submission" date="2023-03" db="EMBL/GenBank/DDBJ databases">
        <title>Massive genome expansion in bonnet fungi (Mycena s.s.) driven by repeated elements and novel gene families across ecological guilds.</title>
        <authorList>
            <consortium name="Lawrence Berkeley National Laboratory"/>
            <person name="Harder C.B."/>
            <person name="Miyauchi S."/>
            <person name="Viragh M."/>
            <person name="Kuo A."/>
            <person name="Thoen E."/>
            <person name="Andreopoulos B."/>
            <person name="Lu D."/>
            <person name="Skrede I."/>
            <person name="Drula E."/>
            <person name="Henrissat B."/>
            <person name="Morin E."/>
            <person name="Kohler A."/>
            <person name="Barry K."/>
            <person name="LaButti K."/>
            <person name="Morin E."/>
            <person name="Salamov A."/>
            <person name="Lipzen A."/>
            <person name="Mereny Z."/>
            <person name="Hegedus B."/>
            <person name="Baldrian P."/>
            <person name="Stursova M."/>
            <person name="Weitz H."/>
            <person name="Taylor A."/>
            <person name="Grigoriev I.V."/>
            <person name="Nagy L.G."/>
            <person name="Martin F."/>
            <person name="Kauserud H."/>
        </authorList>
    </citation>
    <scope>NUCLEOTIDE SEQUENCE</scope>
    <source>
        <strain evidence="3">CBHHK200</strain>
    </source>
</reference>
<organism evidence="3 4">
    <name type="scientific">Mycena alexandri</name>
    <dbReference type="NCBI Taxonomy" id="1745969"/>
    <lineage>
        <taxon>Eukaryota</taxon>
        <taxon>Fungi</taxon>
        <taxon>Dikarya</taxon>
        <taxon>Basidiomycota</taxon>
        <taxon>Agaricomycotina</taxon>
        <taxon>Agaricomycetes</taxon>
        <taxon>Agaricomycetidae</taxon>
        <taxon>Agaricales</taxon>
        <taxon>Marasmiineae</taxon>
        <taxon>Mycenaceae</taxon>
        <taxon>Mycena</taxon>
    </lineage>
</organism>
<accession>A0AAD6SFC9</accession>
<dbReference type="PROSITE" id="PS51257">
    <property type="entry name" value="PROKAR_LIPOPROTEIN"/>
    <property type="match status" value="1"/>
</dbReference>
<feature type="region of interest" description="Disordered" evidence="1">
    <location>
        <begin position="229"/>
        <end position="248"/>
    </location>
</feature>
<dbReference type="Proteomes" id="UP001218188">
    <property type="component" value="Unassembled WGS sequence"/>
</dbReference>
<comment type="caution">
    <text evidence="3">The sequence shown here is derived from an EMBL/GenBank/DDBJ whole genome shotgun (WGS) entry which is preliminary data.</text>
</comment>
<gene>
    <name evidence="3" type="ORF">C8F04DRAFT_1238609</name>
</gene>
<feature type="chain" id="PRO_5041951560" description="Secreted protein" evidence="2">
    <location>
        <begin position="21"/>
        <end position="269"/>
    </location>
</feature>
<evidence type="ECO:0000313" key="3">
    <source>
        <dbReference type="EMBL" id="KAJ7026505.1"/>
    </source>
</evidence>
<dbReference type="AlphaFoldDB" id="A0AAD6SFC9"/>
<sequence length="269" mass="30148">MLFRLPVLVLFFSLAAHTQASTGIACQAHCHTKWQNPTCFADFGEDECDAQFVACVGFCACPTCTRATTQLWFTLNLLTGFEFGLTLAVVREEFPPPRYKSPVSTSLRVVVNRTQGLLGGQQPRTIKTWVMIWERRVARRSGTKIICEIQKKAVSKKSFDIYEFPASPARFSPPLRRKGRLLWCFEPPGASSTWPAKLSAPIKWLRTDGQTALATVSTESGWRTVGQMASKAVEPEWSPPKDLTESRSKMRRNRVWAIGTSDSFGPEHC</sequence>
<feature type="signal peptide" evidence="2">
    <location>
        <begin position="1"/>
        <end position="20"/>
    </location>
</feature>
<evidence type="ECO:0000256" key="2">
    <source>
        <dbReference type="SAM" id="SignalP"/>
    </source>
</evidence>
<evidence type="ECO:0000256" key="1">
    <source>
        <dbReference type="SAM" id="MobiDB-lite"/>
    </source>
</evidence>
<evidence type="ECO:0008006" key="5">
    <source>
        <dbReference type="Google" id="ProtNLM"/>
    </source>
</evidence>
<protein>
    <recommendedName>
        <fullName evidence="5">Secreted protein</fullName>
    </recommendedName>
</protein>
<keyword evidence="2" id="KW-0732">Signal</keyword>